<comment type="caution">
    <text evidence="1">The sequence shown here is derived from an EMBL/GenBank/DDBJ whole genome shotgun (WGS) entry which is preliminary data.</text>
</comment>
<reference evidence="1 2" key="1">
    <citation type="submission" date="2024-03" db="EMBL/GenBank/DDBJ databases">
        <title>Novel Streptomyces species of biotechnological and ecological value are a feature of Machair soil.</title>
        <authorList>
            <person name="Prole J.R."/>
            <person name="Goodfellow M."/>
            <person name="Allenby N."/>
            <person name="Ward A.C."/>
        </authorList>
    </citation>
    <scope>NUCLEOTIDE SEQUENCE [LARGE SCALE GENOMIC DNA]</scope>
    <source>
        <strain evidence="1 2">MS1.AVA.1</strain>
    </source>
</reference>
<evidence type="ECO:0008006" key="3">
    <source>
        <dbReference type="Google" id="ProtNLM"/>
    </source>
</evidence>
<accession>A0ABU8UGN5</accession>
<name>A0ABU8UGN5_9ACTN</name>
<dbReference type="SUPFAM" id="SSF82171">
    <property type="entry name" value="DPP6 N-terminal domain-like"/>
    <property type="match status" value="1"/>
</dbReference>
<evidence type="ECO:0000313" key="2">
    <source>
        <dbReference type="Proteomes" id="UP001376459"/>
    </source>
</evidence>
<keyword evidence="2" id="KW-1185">Reference proteome</keyword>
<proteinExistence type="predicted"/>
<sequence>MKEVSWSPNGQWIAYTTAPGGGEHTRVLCARPDGTGRRLLAGADPASSAYLGRWAHDGSSVAVTFAAPATQQYGMITGPP</sequence>
<organism evidence="1 2">
    <name type="scientific">Streptomyces machairae</name>
    <dbReference type="NCBI Taxonomy" id="3134109"/>
    <lineage>
        <taxon>Bacteria</taxon>
        <taxon>Bacillati</taxon>
        <taxon>Actinomycetota</taxon>
        <taxon>Actinomycetes</taxon>
        <taxon>Kitasatosporales</taxon>
        <taxon>Streptomycetaceae</taxon>
        <taxon>Streptomyces</taxon>
    </lineage>
</organism>
<dbReference type="InterPro" id="IPR011042">
    <property type="entry name" value="6-blade_b-propeller_TolB-like"/>
</dbReference>
<protein>
    <recommendedName>
        <fullName evidence="3">S9 family peptidase</fullName>
    </recommendedName>
</protein>
<evidence type="ECO:0000313" key="1">
    <source>
        <dbReference type="EMBL" id="MEJ8667673.1"/>
    </source>
</evidence>
<dbReference type="Proteomes" id="UP001376459">
    <property type="component" value="Unassembled WGS sequence"/>
</dbReference>
<gene>
    <name evidence="1" type="ORF">WKI71_01135</name>
</gene>
<dbReference type="Gene3D" id="2.120.10.30">
    <property type="entry name" value="TolB, C-terminal domain"/>
    <property type="match status" value="1"/>
</dbReference>
<dbReference type="EMBL" id="JBBKAK010000001">
    <property type="protein sequence ID" value="MEJ8667673.1"/>
    <property type="molecule type" value="Genomic_DNA"/>
</dbReference>